<name>A0AAD8R5Y8_LOLMU</name>
<dbReference type="Gene3D" id="4.10.60.10">
    <property type="entry name" value="Zinc finger, CCHC-type"/>
    <property type="match status" value="1"/>
</dbReference>
<keyword evidence="1" id="KW-0862">Zinc</keyword>
<keyword evidence="5" id="KW-1185">Reference proteome</keyword>
<reference evidence="4" key="1">
    <citation type="submission" date="2023-07" db="EMBL/GenBank/DDBJ databases">
        <title>A chromosome-level genome assembly of Lolium multiflorum.</title>
        <authorList>
            <person name="Chen Y."/>
            <person name="Copetti D."/>
            <person name="Kolliker R."/>
            <person name="Studer B."/>
        </authorList>
    </citation>
    <scope>NUCLEOTIDE SEQUENCE</scope>
    <source>
        <strain evidence="4">02402/16</strain>
        <tissue evidence="4">Leaf</tissue>
    </source>
</reference>
<accession>A0AAD8R5Y8</accession>
<feature type="region of interest" description="Disordered" evidence="2">
    <location>
        <begin position="93"/>
        <end position="135"/>
    </location>
</feature>
<comment type="caution">
    <text evidence="4">The sequence shown here is derived from an EMBL/GenBank/DDBJ whole genome shotgun (WGS) entry which is preliminary data.</text>
</comment>
<dbReference type="GO" id="GO:0003676">
    <property type="term" value="F:nucleic acid binding"/>
    <property type="evidence" value="ECO:0007669"/>
    <property type="project" value="InterPro"/>
</dbReference>
<organism evidence="4 5">
    <name type="scientific">Lolium multiflorum</name>
    <name type="common">Italian ryegrass</name>
    <name type="synonym">Lolium perenne subsp. multiflorum</name>
    <dbReference type="NCBI Taxonomy" id="4521"/>
    <lineage>
        <taxon>Eukaryota</taxon>
        <taxon>Viridiplantae</taxon>
        <taxon>Streptophyta</taxon>
        <taxon>Embryophyta</taxon>
        <taxon>Tracheophyta</taxon>
        <taxon>Spermatophyta</taxon>
        <taxon>Magnoliopsida</taxon>
        <taxon>Liliopsida</taxon>
        <taxon>Poales</taxon>
        <taxon>Poaceae</taxon>
        <taxon>BOP clade</taxon>
        <taxon>Pooideae</taxon>
        <taxon>Poodae</taxon>
        <taxon>Poeae</taxon>
        <taxon>Poeae Chloroplast Group 2 (Poeae type)</taxon>
        <taxon>Loliodinae</taxon>
        <taxon>Loliinae</taxon>
        <taxon>Lolium</taxon>
    </lineage>
</organism>
<keyword evidence="1" id="KW-0479">Metal-binding</keyword>
<sequence length="372" mass="40081">MPFIYIFPSALAIPNQPDTSSSPTPFPPLIPISYPWPARVRVAAPWPPPPFPSLIGTDPAADVQGLLLLSVPDLVELAANRLGARRRQEVFEPVRPHRLSSAAHHDGRSSSPSATTLSSLQRTSPLELRPSPVPLPSRFDGLQEFRAHHRAIRTASASCSLTAVLWTPPRATIPEIGHHPRLLFHSSTATTAFQKLQPKQTGPKGKNKKSGKKAATPPVKPKSGPKPDAECYYCKEKGHWKRNCSKYLADLKSGLVKKKKEDRTRSSGDDAFYTHVHVKSDQDTAIVAHDDPRRPAARLLHNGSSAAALDHVATATGRGARQRRPPANHPATDCLGAEADGQQAPVTRGSDVGASANGARPQLPAPWRGGVS</sequence>
<evidence type="ECO:0000256" key="2">
    <source>
        <dbReference type="SAM" id="MobiDB-lite"/>
    </source>
</evidence>
<dbReference type="InterPro" id="IPR036875">
    <property type="entry name" value="Znf_CCHC_sf"/>
</dbReference>
<dbReference type="PROSITE" id="PS50158">
    <property type="entry name" value="ZF_CCHC"/>
    <property type="match status" value="1"/>
</dbReference>
<dbReference type="Proteomes" id="UP001231189">
    <property type="component" value="Unassembled WGS sequence"/>
</dbReference>
<dbReference type="SMART" id="SM00343">
    <property type="entry name" value="ZnF_C2HC"/>
    <property type="match status" value="1"/>
</dbReference>
<feature type="domain" description="CCHC-type" evidence="3">
    <location>
        <begin position="231"/>
        <end position="246"/>
    </location>
</feature>
<proteinExistence type="predicted"/>
<dbReference type="GO" id="GO:0008270">
    <property type="term" value="F:zinc ion binding"/>
    <property type="evidence" value="ECO:0007669"/>
    <property type="project" value="UniProtKB-KW"/>
</dbReference>
<dbReference type="EMBL" id="JAUUTY010000006">
    <property type="protein sequence ID" value="KAK1614941.1"/>
    <property type="molecule type" value="Genomic_DNA"/>
</dbReference>
<dbReference type="SUPFAM" id="SSF57756">
    <property type="entry name" value="Retrovirus zinc finger-like domains"/>
    <property type="match status" value="1"/>
</dbReference>
<feature type="region of interest" description="Disordered" evidence="2">
    <location>
        <begin position="315"/>
        <end position="372"/>
    </location>
</feature>
<dbReference type="AlphaFoldDB" id="A0AAD8R5Y8"/>
<evidence type="ECO:0000256" key="1">
    <source>
        <dbReference type="PROSITE-ProRule" id="PRU00047"/>
    </source>
</evidence>
<gene>
    <name evidence="4" type="ORF">QYE76_020458</name>
</gene>
<evidence type="ECO:0000259" key="3">
    <source>
        <dbReference type="PROSITE" id="PS50158"/>
    </source>
</evidence>
<evidence type="ECO:0000313" key="5">
    <source>
        <dbReference type="Proteomes" id="UP001231189"/>
    </source>
</evidence>
<dbReference type="InterPro" id="IPR001878">
    <property type="entry name" value="Znf_CCHC"/>
</dbReference>
<feature type="region of interest" description="Disordered" evidence="2">
    <location>
        <begin position="195"/>
        <end position="228"/>
    </location>
</feature>
<keyword evidence="1" id="KW-0863">Zinc-finger</keyword>
<evidence type="ECO:0000313" key="4">
    <source>
        <dbReference type="EMBL" id="KAK1614941.1"/>
    </source>
</evidence>
<dbReference type="Pfam" id="PF00098">
    <property type="entry name" value="zf-CCHC"/>
    <property type="match status" value="1"/>
</dbReference>
<feature type="compositionally biased region" description="Low complexity" evidence="2">
    <location>
        <begin position="109"/>
        <end position="120"/>
    </location>
</feature>
<protein>
    <recommendedName>
        <fullName evidence="3">CCHC-type domain-containing protein</fullName>
    </recommendedName>
</protein>